<feature type="region of interest" description="Disordered" evidence="2">
    <location>
        <begin position="433"/>
        <end position="499"/>
    </location>
</feature>
<evidence type="ECO:0000313" key="5">
    <source>
        <dbReference type="EMBL" id="CAD7277066.1"/>
    </source>
</evidence>
<dbReference type="Gene3D" id="2.30.29.30">
    <property type="entry name" value="Pleckstrin-homology domain (PH domain)/Phosphotyrosine-binding domain (PTB)"/>
    <property type="match status" value="1"/>
</dbReference>
<dbReference type="FunFam" id="1.20.80.10:FF:000010">
    <property type="entry name" value="Acyl-CoA-binding domain-containing protein 5"/>
    <property type="match status" value="1"/>
</dbReference>
<dbReference type="GO" id="GO:0031490">
    <property type="term" value="F:chromatin DNA binding"/>
    <property type="evidence" value="ECO:0007669"/>
    <property type="project" value="TreeGrafter"/>
</dbReference>
<protein>
    <recommendedName>
        <fullName evidence="4">ACB domain-containing protein</fullName>
    </recommendedName>
</protein>
<dbReference type="GO" id="GO:0019915">
    <property type="term" value="P:lipid storage"/>
    <property type="evidence" value="ECO:0007669"/>
    <property type="project" value="UniProtKB-ARBA"/>
</dbReference>
<dbReference type="InterPro" id="IPR011993">
    <property type="entry name" value="PH-like_dom_sf"/>
</dbReference>
<dbReference type="GO" id="GO:0005634">
    <property type="term" value="C:nucleus"/>
    <property type="evidence" value="ECO:0007669"/>
    <property type="project" value="TreeGrafter"/>
</dbReference>
<dbReference type="SUPFAM" id="SSF47027">
    <property type="entry name" value="Acyl-CoA binding protein"/>
    <property type="match status" value="1"/>
</dbReference>
<evidence type="ECO:0000256" key="3">
    <source>
        <dbReference type="SAM" id="Phobius"/>
    </source>
</evidence>
<evidence type="ECO:0000256" key="2">
    <source>
        <dbReference type="SAM" id="MobiDB-lite"/>
    </source>
</evidence>
<dbReference type="AlphaFoldDB" id="A0A7R9BL48"/>
<dbReference type="PROSITE" id="PS51228">
    <property type="entry name" value="ACB_2"/>
    <property type="match status" value="1"/>
</dbReference>
<feature type="compositionally biased region" description="Low complexity" evidence="2">
    <location>
        <begin position="438"/>
        <end position="456"/>
    </location>
</feature>
<dbReference type="InterPro" id="IPR035984">
    <property type="entry name" value="Acyl-CoA-binding_sf"/>
</dbReference>
<reference evidence="5" key="1">
    <citation type="submission" date="2020-11" db="EMBL/GenBank/DDBJ databases">
        <authorList>
            <person name="Tran Van P."/>
        </authorList>
    </citation>
    <scope>NUCLEOTIDE SEQUENCE</scope>
</reference>
<dbReference type="InterPro" id="IPR000582">
    <property type="entry name" value="Acyl-CoA-binding_protein"/>
</dbReference>
<organism evidence="5">
    <name type="scientific">Notodromas monacha</name>
    <dbReference type="NCBI Taxonomy" id="399045"/>
    <lineage>
        <taxon>Eukaryota</taxon>
        <taxon>Metazoa</taxon>
        <taxon>Ecdysozoa</taxon>
        <taxon>Arthropoda</taxon>
        <taxon>Crustacea</taxon>
        <taxon>Oligostraca</taxon>
        <taxon>Ostracoda</taxon>
        <taxon>Podocopa</taxon>
        <taxon>Podocopida</taxon>
        <taxon>Cypridocopina</taxon>
        <taxon>Cypridoidea</taxon>
        <taxon>Cyprididae</taxon>
        <taxon>Notodromas</taxon>
    </lineage>
</organism>
<dbReference type="InterPro" id="IPR014352">
    <property type="entry name" value="FERM/acyl-CoA-bd_prot_sf"/>
</dbReference>
<accession>A0A7R9BL48</accession>
<dbReference type="GO" id="GO:0000062">
    <property type="term" value="F:fatty-acyl-CoA binding"/>
    <property type="evidence" value="ECO:0007669"/>
    <property type="project" value="InterPro"/>
</dbReference>
<dbReference type="CDD" id="cd13214">
    <property type="entry name" value="PH-GRAM_WBP2"/>
    <property type="match status" value="1"/>
</dbReference>
<dbReference type="Pfam" id="PF00887">
    <property type="entry name" value="ACBP"/>
    <property type="match status" value="1"/>
</dbReference>
<proteinExistence type="predicted"/>
<dbReference type="InterPro" id="IPR004182">
    <property type="entry name" value="GRAM"/>
</dbReference>
<feature type="domain" description="ACB" evidence="4">
    <location>
        <begin position="310"/>
        <end position="399"/>
    </location>
</feature>
<evidence type="ECO:0000256" key="1">
    <source>
        <dbReference type="ARBA" id="ARBA00023121"/>
    </source>
</evidence>
<name>A0A7R9BL48_9CRUS</name>
<evidence type="ECO:0000259" key="4">
    <source>
        <dbReference type="PROSITE" id="PS51228"/>
    </source>
</evidence>
<gene>
    <name evidence="5" type="ORF">NMOB1V02_LOCUS4808</name>
</gene>
<dbReference type="OrthoDB" id="1259151at2759"/>
<dbReference type="Pfam" id="PF02893">
    <property type="entry name" value="GRAM"/>
    <property type="match status" value="1"/>
</dbReference>
<dbReference type="InterPro" id="IPR044852">
    <property type="entry name" value="WBP2-like"/>
</dbReference>
<keyword evidence="1" id="KW-0446">Lipid-binding</keyword>
<keyword evidence="6" id="KW-1185">Reference proteome</keyword>
<dbReference type="PRINTS" id="PR00689">
    <property type="entry name" value="ACOABINDINGP"/>
</dbReference>
<dbReference type="GO" id="GO:0003713">
    <property type="term" value="F:transcription coactivator activity"/>
    <property type="evidence" value="ECO:0007669"/>
    <property type="project" value="InterPro"/>
</dbReference>
<dbReference type="PANTHER" id="PTHR31606">
    <property type="entry name" value="WW DOMAIN BINDING PROTEIN 2, ISOFORM E"/>
    <property type="match status" value="1"/>
</dbReference>
<dbReference type="PANTHER" id="PTHR31606:SF1">
    <property type="entry name" value="WW DOMAIN BINDING PROTEIN 2, ISOFORM E"/>
    <property type="match status" value="1"/>
</dbReference>
<keyword evidence="3" id="KW-0812">Transmembrane</keyword>
<evidence type="ECO:0000313" key="6">
    <source>
        <dbReference type="Proteomes" id="UP000678499"/>
    </source>
</evidence>
<dbReference type="Proteomes" id="UP000678499">
    <property type="component" value="Unassembled WGS sequence"/>
</dbReference>
<dbReference type="EMBL" id="OA882826">
    <property type="protein sequence ID" value="CAD7277066.1"/>
    <property type="molecule type" value="Genomic_DNA"/>
</dbReference>
<feature type="compositionally biased region" description="Acidic residues" evidence="2">
    <location>
        <begin position="457"/>
        <end position="466"/>
    </location>
</feature>
<dbReference type="EMBL" id="CAJPEX010000789">
    <property type="protein sequence ID" value="CAG0917218.1"/>
    <property type="molecule type" value="Genomic_DNA"/>
</dbReference>
<sequence>MSLNVAHHPSGAGVVVFAGEYIILYCSGVNFSAEGGDNPVMRGSKTGKLYLTTHRLIFLTDKKTDGLRSFSCPFSTLRNVELEQPVFGANHIKGSVKSEPNGGWTGEARLKLAFKHGGAIDFGKAMLEAAKMSSRYAAEKKDDPPPSYDWSVGPGGGPGLATAPPAYYEVPNPNGMYGWMPPYGAFPERPEPSSVYMMQAPPPYPGIGGYASQPPPPTEIGFVDPSTNMVYASARPYAETPQSSSESNLDVVTSFVLAHFVALSKGISEFGGLYERNVLERVSTVGIVVVVVCRCSVACAMMSGKEEPGLQEQFECAVRVIRGLPKEGPYVPSHELQLRFYAHFKQATEGSCPGSRPRMWEPVKRAKWDAWNGLGHMSKDDAMREYVKDLLAIVETMSFTDNVADFLAAMGPLVQYVDLSKVLGEQATEVTLQGETASSQVPSLSHHSSSEAFFSQQEEEREEDDWSTPVSSTCSSSSAADPLEDEHESGDRLKKKLLLPHRETVATKAKASAVKEASPRRRGKTCCSCKDILERMRRDVAVLSERVQNVELEQNKSRKSLESGAALHRAQTLPQSESGAIGGNGRGWSYSLVLVLRRFVAGKGPVLAALFMWPVVLQVAVLIFVRFYFLR</sequence>
<keyword evidence="3" id="KW-0472">Membrane</keyword>
<keyword evidence="3" id="KW-1133">Transmembrane helix</keyword>
<dbReference type="SUPFAM" id="SSF50729">
    <property type="entry name" value="PH domain-like"/>
    <property type="match status" value="1"/>
</dbReference>
<feature type="transmembrane region" description="Helical" evidence="3">
    <location>
        <begin position="606"/>
        <end position="629"/>
    </location>
</feature>
<dbReference type="Gene3D" id="1.20.80.10">
    <property type="match status" value="1"/>
</dbReference>
<feature type="compositionally biased region" description="Low complexity" evidence="2">
    <location>
        <begin position="467"/>
        <end position="478"/>
    </location>
</feature>